<keyword evidence="3" id="KW-1185">Reference proteome</keyword>
<dbReference type="EMBL" id="BJYT01000006">
    <property type="protein sequence ID" value="GEO09351.1"/>
    <property type="molecule type" value="Genomic_DNA"/>
</dbReference>
<gene>
    <name evidence="2" type="ORF">SAE01_18470</name>
</gene>
<evidence type="ECO:0000256" key="1">
    <source>
        <dbReference type="SAM" id="SignalP"/>
    </source>
</evidence>
<dbReference type="RefSeq" id="WP_147203476.1">
    <property type="nucleotide sequence ID" value="NZ_BJYT01000006.1"/>
</dbReference>
<evidence type="ECO:0000313" key="2">
    <source>
        <dbReference type="EMBL" id="GEO09351.1"/>
    </source>
</evidence>
<name>A0A512BBK7_9BACT</name>
<protein>
    <recommendedName>
        <fullName evidence="4">Beta-lactamase-inhibitor-like PepSY-like domain-containing protein</fullName>
    </recommendedName>
</protein>
<dbReference type="OrthoDB" id="664943at2"/>
<organism evidence="2 3">
    <name type="scientific">Segetibacter aerophilus</name>
    <dbReference type="NCBI Taxonomy" id="670293"/>
    <lineage>
        <taxon>Bacteria</taxon>
        <taxon>Pseudomonadati</taxon>
        <taxon>Bacteroidota</taxon>
        <taxon>Chitinophagia</taxon>
        <taxon>Chitinophagales</taxon>
        <taxon>Chitinophagaceae</taxon>
        <taxon>Segetibacter</taxon>
    </lineage>
</organism>
<keyword evidence="1" id="KW-0732">Signal</keyword>
<dbReference type="Gene3D" id="3.10.450.360">
    <property type="match status" value="1"/>
</dbReference>
<evidence type="ECO:0000313" key="3">
    <source>
        <dbReference type="Proteomes" id="UP000321513"/>
    </source>
</evidence>
<comment type="caution">
    <text evidence="2">The sequence shown here is derived from an EMBL/GenBank/DDBJ whole genome shotgun (WGS) entry which is preliminary data.</text>
</comment>
<dbReference type="AlphaFoldDB" id="A0A512BBK7"/>
<accession>A0A512BBK7</accession>
<feature type="chain" id="PRO_5021842032" description="Beta-lactamase-inhibitor-like PepSY-like domain-containing protein" evidence="1">
    <location>
        <begin position="21"/>
        <end position="146"/>
    </location>
</feature>
<dbReference type="SUPFAM" id="SSF160574">
    <property type="entry name" value="BT0923-like"/>
    <property type="match status" value="1"/>
</dbReference>
<reference evidence="2 3" key="1">
    <citation type="submission" date="2019-07" db="EMBL/GenBank/DDBJ databases">
        <title>Whole genome shotgun sequence of Segetibacter aerophilus NBRC 106135.</title>
        <authorList>
            <person name="Hosoyama A."/>
            <person name="Uohara A."/>
            <person name="Ohji S."/>
            <person name="Ichikawa N."/>
        </authorList>
    </citation>
    <scope>NUCLEOTIDE SEQUENCE [LARGE SCALE GENOMIC DNA]</scope>
    <source>
        <strain evidence="2 3">NBRC 106135</strain>
    </source>
</reference>
<proteinExistence type="predicted"/>
<evidence type="ECO:0008006" key="4">
    <source>
        <dbReference type="Google" id="ProtNLM"/>
    </source>
</evidence>
<sequence>MKKLFIAALVALTISTSAFAQDVNQIDPKAVQNFEATFVGASKVEWTSKESFTKASFLQDEQKVEVFYNPDGDLIATTKQVKMEELPTFVKRTFTKKYSDYNVTEAFKFNADAETNYFVAAENDKESIVLKVANGSISVYSRTSKI</sequence>
<feature type="signal peptide" evidence="1">
    <location>
        <begin position="1"/>
        <end position="20"/>
    </location>
</feature>
<dbReference type="Proteomes" id="UP000321513">
    <property type="component" value="Unassembled WGS sequence"/>
</dbReference>